<name>E4T7D5_PALPW</name>
<dbReference type="CDD" id="cd00093">
    <property type="entry name" value="HTH_XRE"/>
    <property type="match status" value="1"/>
</dbReference>
<reference evidence="3 4" key="2">
    <citation type="journal article" date="2011" name="Stand. Genomic Sci.">
        <title>Complete genome sequence of Paludibacter propionicigenes type strain (WB4).</title>
        <authorList>
            <person name="Gronow S."/>
            <person name="Munk C."/>
            <person name="Lapidus A."/>
            <person name="Nolan M."/>
            <person name="Lucas S."/>
            <person name="Hammon N."/>
            <person name="Deshpande S."/>
            <person name="Cheng J.F."/>
            <person name="Tapia R."/>
            <person name="Han C."/>
            <person name="Goodwin L."/>
            <person name="Pitluck S."/>
            <person name="Liolios K."/>
            <person name="Ivanova N."/>
            <person name="Mavromatis K."/>
            <person name="Mikhailova N."/>
            <person name="Pati A."/>
            <person name="Chen A."/>
            <person name="Palaniappan K."/>
            <person name="Land M."/>
            <person name="Hauser L."/>
            <person name="Chang Y.J."/>
            <person name="Jeffries C.D."/>
            <person name="Brambilla E."/>
            <person name="Rohde M."/>
            <person name="Goker M."/>
            <person name="Detter J.C."/>
            <person name="Woyke T."/>
            <person name="Bristow J."/>
            <person name="Eisen J.A."/>
            <person name="Markowitz V."/>
            <person name="Hugenholtz P."/>
            <person name="Kyrpides N.C."/>
            <person name="Klenk H.P."/>
        </authorList>
    </citation>
    <scope>NUCLEOTIDE SEQUENCE [LARGE SCALE GENOMIC DNA]</scope>
    <source>
        <strain evidence="4">DSM 17365 / JCM 13257 / WB4</strain>
    </source>
</reference>
<dbReference type="RefSeq" id="WP_013445998.1">
    <property type="nucleotide sequence ID" value="NC_014734.1"/>
</dbReference>
<dbReference type="Gene3D" id="1.10.260.40">
    <property type="entry name" value="lambda repressor-like DNA-binding domains"/>
    <property type="match status" value="1"/>
</dbReference>
<dbReference type="Proteomes" id="UP000008718">
    <property type="component" value="Chromosome"/>
</dbReference>
<dbReference type="PANTHER" id="PTHR46797">
    <property type="entry name" value="HTH-TYPE TRANSCRIPTIONAL REGULATOR"/>
    <property type="match status" value="1"/>
</dbReference>
<dbReference type="OrthoDB" id="9805356at2"/>
<dbReference type="eggNOG" id="COG1396">
    <property type="taxonomic scope" value="Bacteria"/>
</dbReference>
<dbReference type="InterPro" id="IPR050807">
    <property type="entry name" value="TransReg_Diox_bact_type"/>
</dbReference>
<evidence type="ECO:0000313" key="4">
    <source>
        <dbReference type="Proteomes" id="UP000008718"/>
    </source>
</evidence>
<accession>E4T7D5</accession>
<proteinExistence type="predicted"/>
<dbReference type="AlphaFoldDB" id="E4T7D5"/>
<dbReference type="SUPFAM" id="SSF51182">
    <property type="entry name" value="RmlC-like cupins"/>
    <property type="match status" value="1"/>
</dbReference>
<dbReference type="CDD" id="cd02209">
    <property type="entry name" value="cupin_XRE_C"/>
    <property type="match status" value="1"/>
</dbReference>
<dbReference type="GO" id="GO:0003700">
    <property type="term" value="F:DNA-binding transcription factor activity"/>
    <property type="evidence" value="ECO:0007669"/>
    <property type="project" value="TreeGrafter"/>
</dbReference>
<dbReference type="InterPro" id="IPR013096">
    <property type="entry name" value="Cupin_2"/>
</dbReference>
<organism evidence="3 4">
    <name type="scientific">Paludibacter propionicigenes (strain DSM 17365 / JCM 13257 / WB4)</name>
    <dbReference type="NCBI Taxonomy" id="694427"/>
    <lineage>
        <taxon>Bacteria</taxon>
        <taxon>Pseudomonadati</taxon>
        <taxon>Bacteroidota</taxon>
        <taxon>Bacteroidia</taxon>
        <taxon>Bacteroidales</taxon>
        <taxon>Paludibacteraceae</taxon>
        <taxon>Paludibacter</taxon>
    </lineage>
</organism>
<dbReference type="InterPro" id="IPR014710">
    <property type="entry name" value="RmlC-like_jellyroll"/>
</dbReference>
<keyword evidence="4" id="KW-1185">Reference proteome</keyword>
<dbReference type="InterPro" id="IPR011051">
    <property type="entry name" value="RmlC_Cupin_sf"/>
</dbReference>
<dbReference type="GO" id="GO:0005829">
    <property type="term" value="C:cytosol"/>
    <property type="evidence" value="ECO:0007669"/>
    <property type="project" value="TreeGrafter"/>
</dbReference>
<feature type="domain" description="HTH cro/C1-type" evidence="2">
    <location>
        <begin position="10"/>
        <end position="71"/>
    </location>
</feature>
<dbReference type="HOGENOM" id="CLU_085376_3_2_10"/>
<dbReference type="SMART" id="SM00530">
    <property type="entry name" value="HTH_XRE"/>
    <property type="match status" value="1"/>
</dbReference>
<dbReference type="PROSITE" id="PS50943">
    <property type="entry name" value="HTH_CROC1"/>
    <property type="match status" value="1"/>
</dbReference>
<dbReference type="SUPFAM" id="SSF47413">
    <property type="entry name" value="lambda repressor-like DNA-binding domains"/>
    <property type="match status" value="1"/>
</dbReference>
<dbReference type="EMBL" id="CP002345">
    <property type="protein sequence ID" value="ADQ80629.1"/>
    <property type="molecule type" value="Genomic_DNA"/>
</dbReference>
<dbReference type="STRING" id="694427.Palpr_2497"/>
<dbReference type="eggNOG" id="COG1917">
    <property type="taxonomic scope" value="Bacteria"/>
</dbReference>
<evidence type="ECO:0000259" key="2">
    <source>
        <dbReference type="PROSITE" id="PS50943"/>
    </source>
</evidence>
<dbReference type="Pfam" id="PF01381">
    <property type="entry name" value="HTH_3"/>
    <property type="match status" value="1"/>
</dbReference>
<dbReference type="Gene3D" id="2.60.120.10">
    <property type="entry name" value="Jelly Rolls"/>
    <property type="match status" value="1"/>
</dbReference>
<dbReference type="PANTHER" id="PTHR46797:SF19">
    <property type="entry name" value="BLL2473 PROTEIN"/>
    <property type="match status" value="1"/>
</dbReference>
<dbReference type="Pfam" id="PF07883">
    <property type="entry name" value="Cupin_2"/>
    <property type="match status" value="1"/>
</dbReference>
<dbReference type="InterPro" id="IPR001387">
    <property type="entry name" value="Cro/C1-type_HTH"/>
</dbReference>
<protein>
    <submittedName>
        <fullName evidence="3">Transcriptional regulator</fullName>
    </submittedName>
</protein>
<sequence length="190" mass="20794">MKKIIVGEKISTLCADKNISKEELAERSGLTVAQIEFIENSDTVPSLSPLIKIARALGVRLGTFLDDSDELGPVVHRQTDSQKPATFSSQLSSANSHLDFFSLAASKTGRHMEPFLIDIKASPTNEPILSSHEGEEFIFVLEGSVRINYGKETHILHKGDSIYYDSIVDHLVSALNDTPAKIVAVVYTPL</sequence>
<dbReference type="GO" id="GO:0003677">
    <property type="term" value="F:DNA binding"/>
    <property type="evidence" value="ECO:0007669"/>
    <property type="project" value="UniProtKB-KW"/>
</dbReference>
<gene>
    <name evidence="3" type="ordered locus">Palpr_2497</name>
</gene>
<dbReference type="KEGG" id="ppn:Palpr_2497"/>
<dbReference type="InterPro" id="IPR010982">
    <property type="entry name" value="Lambda_DNA-bd_dom_sf"/>
</dbReference>
<evidence type="ECO:0000256" key="1">
    <source>
        <dbReference type="ARBA" id="ARBA00023125"/>
    </source>
</evidence>
<evidence type="ECO:0000313" key="3">
    <source>
        <dbReference type="EMBL" id="ADQ80629.1"/>
    </source>
</evidence>
<keyword evidence="1" id="KW-0238">DNA-binding</keyword>
<reference key="1">
    <citation type="submission" date="2010-11" db="EMBL/GenBank/DDBJ databases">
        <title>The complete genome of Paludibacter propionicigenes DSM 17365.</title>
        <authorList>
            <consortium name="US DOE Joint Genome Institute (JGI-PGF)"/>
            <person name="Lucas S."/>
            <person name="Copeland A."/>
            <person name="Lapidus A."/>
            <person name="Bruce D."/>
            <person name="Goodwin L."/>
            <person name="Pitluck S."/>
            <person name="Kyrpides N."/>
            <person name="Mavromatis K."/>
            <person name="Ivanova N."/>
            <person name="Munk A.C."/>
            <person name="Brettin T."/>
            <person name="Detter J.C."/>
            <person name="Han C."/>
            <person name="Tapia R."/>
            <person name="Land M."/>
            <person name="Hauser L."/>
            <person name="Markowitz V."/>
            <person name="Cheng J.-F."/>
            <person name="Hugenholtz P."/>
            <person name="Woyke T."/>
            <person name="Wu D."/>
            <person name="Gronow S."/>
            <person name="Wellnitz S."/>
            <person name="Brambilla E."/>
            <person name="Klenk H.-P."/>
            <person name="Eisen J.A."/>
        </authorList>
    </citation>
    <scope>NUCLEOTIDE SEQUENCE</scope>
    <source>
        <strain>WB4</strain>
    </source>
</reference>